<dbReference type="Gene3D" id="1.10.533.10">
    <property type="entry name" value="Death Domain, Fas"/>
    <property type="match status" value="1"/>
</dbReference>
<dbReference type="SMART" id="SM00005">
    <property type="entry name" value="DEATH"/>
    <property type="match status" value="1"/>
</dbReference>
<feature type="domain" description="Death" evidence="2">
    <location>
        <begin position="89"/>
        <end position="156"/>
    </location>
</feature>
<dbReference type="Proteomes" id="UP001176940">
    <property type="component" value="Unassembled WGS sequence"/>
</dbReference>
<proteinExistence type="predicted"/>
<dbReference type="Pfam" id="PF00531">
    <property type="entry name" value="Death"/>
    <property type="match status" value="1"/>
</dbReference>
<keyword evidence="1" id="KW-0812">Transmembrane</keyword>
<keyword evidence="1" id="KW-1133">Transmembrane helix</keyword>
<organism evidence="3 4">
    <name type="scientific">Ranitomeya imitator</name>
    <name type="common">mimic poison frog</name>
    <dbReference type="NCBI Taxonomy" id="111125"/>
    <lineage>
        <taxon>Eukaryota</taxon>
        <taxon>Metazoa</taxon>
        <taxon>Chordata</taxon>
        <taxon>Craniata</taxon>
        <taxon>Vertebrata</taxon>
        <taxon>Euteleostomi</taxon>
        <taxon>Amphibia</taxon>
        <taxon>Batrachia</taxon>
        <taxon>Anura</taxon>
        <taxon>Neobatrachia</taxon>
        <taxon>Hyloidea</taxon>
        <taxon>Dendrobatidae</taxon>
        <taxon>Dendrobatinae</taxon>
        <taxon>Ranitomeya</taxon>
    </lineage>
</organism>
<gene>
    <name evidence="3" type="ORF">RIMI_LOCUS8960343</name>
</gene>
<evidence type="ECO:0000256" key="1">
    <source>
        <dbReference type="SAM" id="Phobius"/>
    </source>
</evidence>
<evidence type="ECO:0000313" key="3">
    <source>
        <dbReference type="EMBL" id="CAJ0940818.1"/>
    </source>
</evidence>
<accession>A0ABN9LKC7</accession>
<name>A0ABN9LKC7_9NEOB</name>
<dbReference type="PROSITE" id="PS50017">
    <property type="entry name" value="DEATH_DOMAIN"/>
    <property type="match status" value="1"/>
</dbReference>
<protein>
    <recommendedName>
        <fullName evidence="2">Death domain-containing protein</fullName>
    </recommendedName>
</protein>
<dbReference type="PANTHER" id="PTHR47220:SF1">
    <property type="entry name" value="TUMOR NECROSIS FACTOR RECEPTOR SUPERFAMILY MEMBER 25"/>
    <property type="match status" value="1"/>
</dbReference>
<dbReference type="InterPro" id="IPR000488">
    <property type="entry name" value="Death_dom"/>
</dbReference>
<comment type="caution">
    <text evidence="3">The sequence shown here is derived from an EMBL/GenBank/DDBJ whole genome shotgun (WGS) entry which is preliminary data.</text>
</comment>
<keyword evidence="4" id="KW-1185">Reference proteome</keyword>
<dbReference type="InterPro" id="IPR022329">
    <property type="entry name" value="TNFR_25"/>
</dbReference>
<keyword evidence="1" id="KW-0472">Membrane</keyword>
<dbReference type="InterPro" id="IPR011029">
    <property type="entry name" value="DEATH-like_dom_sf"/>
</dbReference>
<reference evidence="3" key="1">
    <citation type="submission" date="2023-07" db="EMBL/GenBank/DDBJ databases">
        <authorList>
            <person name="Stuckert A."/>
        </authorList>
    </citation>
    <scope>NUCLEOTIDE SEQUENCE</scope>
</reference>
<dbReference type="SUPFAM" id="SSF47986">
    <property type="entry name" value="DEATH domain"/>
    <property type="match status" value="1"/>
</dbReference>
<dbReference type="PANTHER" id="PTHR47220">
    <property type="entry name" value="TUMOR NECROSIS FACTOR RECEPTOR SUPERFAMILY MEMBER 25"/>
    <property type="match status" value="1"/>
</dbReference>
<sequence>MSVAYILTGAFLLLLLPCGGLLIHKHKRKKKHQKGEHVFTVIGGGEVPGLTDLNQESRNYSPYTPGHVPSVLQKSCTLYDIIDCVPVRRWKEFMRTLELPDKVIEIVEVEISNFRDQQYEMLRRWCQLKMASLDAVYQTLERMNLSRCAEELKAKIGHY</sequence>
<evidence type="ECO:0000259" key="2">
    <source>
        <dbReference type="PROSITE" id="PS50017"/>
    </source>
</evidence>
<feature type="transmembrane region" description="Helical" evidence="1">
    <location>
        <begin position="6"/>
        <end position="24"/>
    </location>
</feature>
<evidence type="ECO:0000313" key="4">
    <source>
        <dbReference type="Proteomes" id="UP001176940"/>
    </source>
</evidence>
<dbReference type="EMBL" id="CAUEEQ010018183">
    <property type="protein sequence ID" value="CAJ0940818.1"/>
    <property type="molecule type" value="Genomic_DNA"/>
</dbReference>